<dbReference type="EMBL" id="KI925463">
    <property type="protein sequence ID" value="ETW77275.1"/>
    <property type="molecule type" value="Genomic_DNA"/>
</dbReference>
<dbReference type="AlphaFoldDB" id="W4JW35"/>
<name>W4JW35_HETIT</name>
<evidence type="ECO:0000313" key="1">
    <source>
        <dbReference type="EMBL" id="ETW77275.1"/>
    </source>
</evidence>
<organism evidence="1 2">
    <name type="scientific">Heterobasidion irregulare (strain TC 32-1)</name>
    <dbReference type="NCBI Taxonomy" id="747525"/>
    <lineage>
        <taxon>Eukaryota</taxon>
        <taxon>Fungi</taxon>
        <taxon>Dikarya</taxon>
        <taxon>Basidiomycota</taxon>
        <taxon>Agaricomycotina</taxon>
        <taxon>Agaricomycetes</taxon>
        <taxon>Russulales</taxon>
        <taxon>Bondarzewiaceae</taxon>
        <taxon>Heterobasidion</taxon>
        <taxon>Heterobasidion annosum species complex</taxon>
    </lineage>
</organism>
<proteinExistence type="predicted"/>
<sequence>MGTAPVFGDGSTAIRRDTPRATRLCRGVPAIGDWDRILWRYIRHSTAEALIIRTRCRGKGASISIFDVG</sequence>
<dbReference type="GeneID" id="20672958"/>
<dbReference type="InParanoid" id="W4JW35"/>
<evidence type="ECO:0000313" key="2">
    <source>
        <dbReference type="Proteomes" id="UP000030671"/>
    </source>
</evidence>
<dbReference type="RefSeq" id="XP_009550803.1">
    <property type="nucleotide sequence ID" value="XM_009552508.1"/>
</dbReference>
<dbReference type="Proteomes" id="UP000030671">
    <property type="component" value="Unassembled WGS sequence"/>
</dbReference>
<dbReference type="KEGG" id="hir:HETIRDRAFT_411546"/>
<dbReference type="HOGENOM" id="CLU_2776232_0_0_1"/>
<gene>
    <name evidence="1" type="ORF">HETIRDRAFT_411546</name>
</gene>
<reference evidence="1 2" key="1">
    <citation type="journal article" date="2012" name="New Phytol.">
        <title>Insight into trade-off between wood decay and parasitism from the genome of a fungal forest pathogen.</title>
        <authorList>
            <person name="Olson A."/>
            <person name="Aerts A."/>
            <person name="Asiegbu F."/>
            <person name="Belbahri L."/>
            <person name="Bouzid O."/>
            <person name="Broberg A."/>
            <person name="Canback B."/>
            <person name="Coutinho P.M."/>
            <person name="Cullen D."/>
            <person name="Dalman K."/>
            <person name="Deflorio G."/>
            <person name="van Diepen L.T."/>
            <person name="Dunand C."/>
            <person name="Duplessis S."/>
            <person name="Durling M."/>
            <person name="Gonthier P."/>
            <person name="Grimwood J."/>
            <person name="Fossdal C.G."/>
            <person name="Hansson D."/>
            <person name="Henrissat B."/>
            <person name="Hietala A."/>
            <person name="Himmelstrand K."/>
            <person name="Hoffmeister D."/>
            <person name="Hogberg N."/>
            <person name="James T.Y."/>
            <person name="Karlsson M."/>
            <person name="Kohler A."/>
            <person name="Kues U."/>
            <person name="Lee Y.H."/>
            <person name="Lin Y.C."/>
            <person name="Lind M."/>
            <person name="Lindquist E."/>
            <person name="Lombard V."/>
            <person name="Lucas S."/>
            <person name="Lunden K."/>
            <person name="Morin E."/>
            <person name="Murat C."/>
            <person name="Park J."/>
            <person name="Raffaello T."/>
            <person name="Rouze P."/>
            <person name="Salamov A."/>
            <person name="Schmutz J."/>
            <person name="Solheim H."/>
            <person name="Stahlberg J."/>
            <person name="Velez H."/>
            <person name="de Vries R.P."/>
            <person name="Wiebenga A."/>
            <person name="Woodward S."/>
            <person name="Yakovlev I."/>
            <person name="Garbelotto M."/>
            <person name="Martin F."/>
            <person name="Grigoriev I.V."/>
            <person name="Stenlid J."/>
        </authorList>
    </citation>
    <scope>NUCLEOTIDE SEQUENCE [LARGE SCALE GENOMIC DNA]</scope>
    <source>
        <strain evidence="1 2">TC 32-1</strain>
    </source>
</reference>
<protein>
    <submittedName>
        <fullName evidence="1">Uncharacterized protein</fullName>
    </submittedName>
</protein>
<keyword evidence="2" id="KW-1185">Reference proteome</keyword>
<accession>W4JW35</accession>